<gene>
    <name evidence="2" type="ORF">SAMN05216178_3247</name>
</gene>
<evidence type="ECO:0000256" key="1">
    <source>
        <dbReference type="SAM" id="MobiDB-lite"/>
    </source>
</evidence>
<dbReference type="Proteomes" id="UP000198982">
    <property type="component" value="Unassembled WGS sequence"/>
</dbReference>
<dbReference type="AlphaFoldDB" id="A0A1H4PBY8"/>
<organism evidence="2 3">
    <name type="scientific">Pseudomonas saponiphila</name>
    <dbReference type="NCBI Taxonomy" id="556534"/>
    <lineage>
        <taxon>Bacteria</taxon>
        <taxon>Pseudomonadati</taxon>
        <taxon>Pseudomonadota</taxon>
        <taxon>Gammaproteobacteria</taxon>
        <taxon>Pseudomonadales</taxon>
        <taxon>Pseudomonadaceae</taxon>
        <taxon>Pseudomonas</taxon>
    </lineage>
</organism>
<sequence length="36" mass="4116">MQRLSGPFRWQASSYSHLPGAKPLGQSRLHLPQRRA</sequence>
<name>A0A1H4PBY8_9PSED</name>
<feature type="region of interest" description="Disordered" evidence="1">
    <location>
        <begin position="1"/>
        <end position="36"/>
    </location>
</feature>
<dbReference type="EMBL" id="FNTJ01000001">
    <property type="protein sequence ID" value="SEC04909.1"/>
    <property type="molecule type" value="Genomic_DNA"/>
</dbReference>
<keyword evidence="3" id="KW-1185">Reference proteome</keyword>
<protein>
    <submittedName>
        <fullName evidence="2">Uncharacterized protein</fullName>
    </submittedName>
</protein>
<evidence type="ECO:0000313" key="2">
    <source>
        <dbReference type="EMBL" id="SEC04909.1"/>
    </source>
</evidence>
<accession>A0A1H4PBY8</accession>
<reference evidence="3" key="1">
    <citation type="submission" date="2016-10" db="EMBL/GenBank/DDBJ databases">
        <authorList>
            <person name="Varghese N."/>
            <person name="Submissions S."/>
        </authorList>
    </citation>
    <scope>NUCLEOTIDE SEQUENCE [LARGE SCALE GENOMIC DNA]</scope>
    <source>
        <strain evidence="3">DSM 9751</strain>
    </source>
</reference>
<evidence type="ECO:0000313" key="3">
    <source>
        <dbReference type="Proteomes" id="UP000198982"/>
    </source>
</evidence>
<proteinExistence type="predicted"/>